<dbReference type="SUPFAM" id="SSF140612">
    <property type="entry name" value="EB1 dimerisation domain-like"/>
    <property type="match status" value="1"/>
</dbReference>
<dbReference type="Pfam" id="PF00307">
    <property type="entry name" value="CH"/>
    <property type="match status" value="1"/>
</dbReference>
<dbReference type="InterPro" id="IPR027328">
    <property type="entry name" value="MAPRE"/>
</dbReference>
<keyword evidence="6" id="KW-0498">Mitosis</keyword>
<reference evidence="15 16" key="1">
    <citation type="submission" date="2025-04" db="UniProtKB">
        <authorList>
            <consortium name="RefSeq"/>
        </authorList>
    </citation>
    <scope>IDENTIFICATION</scope>
    <source>
        <tissue evidence="15 16">Sperm</tissue>
    </source>
</reference>
<proteinExistence type="inferred from homology"/>
<feature type="region of interest" description="Disordered" evidence="11">
    <location>
        <begin position="126"/>
        <end position="145"/>
    </location>
</feature>
<evidence type="ECO:0000313" key="16">
    <source>
        <dbReference type="RefSeq" id="XP_032815239.1"/>
    </source>
</evidence>
<dbReference type="GeneID" id="116945154"/>
<evidence type="ECO:0000259" key="13">
    <source>
        <dbReference type="PROSITE" id="PS51230"/>
    </source>
</evidence>
<feature type="domain" description="Calponin-homology (CH)" evidence="12">
    <location>
        <begin position="14"/>
        <end position="116"/>
    </location>
</feature>
<feature type="region of interest" description="Disordered" evidence="11">
    <location>
        <begin position="150"/>
        <end position="188"/>
    </location>
</feature>
<evidence type="ECO:0000256" key="8">
    <source>
        <dbReference type="ARBA" id="ARBA00023306"/>
    </source>
</evidence>
<dbReference type="FunFam" id="1.10.418.10:FF:000007">
    <property type="entry name" value="Microtubule-associated protein, RP/EB family, member 2"/>
    <property type="match status" value="1"/>
</dbReference>
<gene>
    <name evidence="15 16" type="primary">LOC116945154</name>
</gene>
<evidence type="ECO:0000313" key="15">
    <source>
        <dbReference type="RefSeq" id="XP_032815238.1"/>
    </source>
</evidence>
<keyword evidence="5 9" id="KW-0493">Microtubule</keyword>
<dbReference type="AlphaFoldDB" id="A0AAJ7TEL3"/>
<feature type="coiled-coil region" evidence="10">
    <location>
        <begin position="189"/>
        <end position="223"/>
    </location>
</feature>
<dbReference type="RefSeq" id="XP_032815239.1">
    <property type="nucleotide sequence ID" value="XM_032959348.1"/>
</dbReference>
<comment type="similarity">
    <text evidence="2">Belongs to the MAPRE family.</text>
</comment>
<evidence type="ECO:0000256" key="3">
    <source>
        <dbReference type="ARBA" id="ARBA00022490"/>
    </source>
</evidence>
<dbReference type="RefSeq" id="XP_032815238.1">
    <property type="nucleotide sequence ID" value="XM_032959347.1"/>
</dbReference>
<evidence type="ECO:0000256" key="9">
    <source>
        <dbReference type="PROSITE-ProRule" id="PRU00576"/>
    </source>
</evidence>
<dbReference type="Proteomes" id="UP001318040">
    <property type="component" value="Chromosome 23"/>
</dbReference>
<organism evidence="14 15">
    <name type="scientific">Petromyzon marinus</name>
    <name type="common">Sea lamprey</name>
    <dbReference type="NCBI Taxonomy" id="7757"/>
    <lineage>
        <taxon>Eukaryota</taxon>
        <taxon>Metazoa</taxon>
        <taxon>Chordata</taxon>
        <taxon>Craniata</taxon>
        <taxon>Vertebrata</taxon>
        <taxon>Cyclostomata</taxon>
        <taxon>Hyperoartia</taxon>
        <taxon>Petromyzontiformes</taxon>
        <taxon>Petromyzontidae</taxon>
        <taxon>Petromyzon</taxon>
    </lineage>
</organism>
<evidence type="ECO:0000313" key="14">
    <source>
        <dbReference type="Proteomes" id="UP001318040"/>
    </source>
</evidence>
<keyword evidence="14" id="KW-1185">Reference proteome</keyword>
<dbReference type="InterPro" id="IPR036133">
    <property type="entry name" value="EB1_C_sf"/>
</dbReference>
<evidence type="ECO:0000259" key="12">
    <source>
        <dbReference type="PROSITE" id="PS50021"/>
    </source>
</evidence>
<evidence type="ECO:0000256" key="6">
    <source>
        <dbReference type="ARBA" id="ARBA00022776"/>
    </source>
</evidence>
<dbReference type="FunFam" id="1.20.5.1430:FF:000005">
    <property type="entry name" value="Eb1, isoform E"/>
    <property type="match status" value="1"/>
</dbReference>
<sequence length="274" mass="31199">MAVNVYSTSVTSDNLSRHDMLGWINDSLDLCYGKVEQLCTGAAYCQFMDMLFPGSILLKKVKFQARLEHEFIHNFKMLQASFKKLNVDKIIPVDKLVKGRFQDNFEFVQWFKKFFDANYDGNEYDALGGRQGQDVPPPPIPGQQIFNKARARPAMAAGRPSPAGPTGPRRSSGPPTRGTPLSRPRNGTNQQENAIAAEINNELVDLKEKVDALEKERDFYYSKLRDVELLCQEQDEEEEPIVRRILDILYATQDGFSVDNVPEEEPEPEEQDEY</sequence>
<keyword evidence="10" id="KW-0175">Coiled coil</keyword>
<keyword evidence="4" id="KW-0132">Cell division</keyword>
<dbReference type="Pfam" id="PF03271">
    <property type="entry name" value="EB1"/>
    <property type="match status" value="1"/>
</dbReference>
<protein>
    <submittedName>
        <fullName evidence="15 16">Microtubule-associated protein RP/EB family member 3-like</fullName>
    </submittedName>
</protein>
<dbReference type="Gene3D" id="1.10.418.10">
    <property type="entry name" value="Calponin-like domain"/>
    <property type="match status" value="1"/>
</dbReference>
<evidence type="ECO:0000256" key="1">
    <source>
        <dbReference type="ARBA" id="ARBA00004245"/>
    </source>
</evidence>
<evidence type="ECO:0000256" key="7">
    <source>
        <dbReference type="ARBA" id="ARBA00023212"/>
    </source>
</evidence>
<dbReference type="InterPro" id="IPR036872">
    <property type="entry name" value="CH_dom_sf"/>
</dbReference>
<accession>A0AAJ7TEL3</accession>
<dbReference type="PROSITE" id="PS51230">
    <property type="entry name" value="EB1_C"/>
    <property type="match status" value="1"/>
</dbReference>
<dbReference type="InterPro" id="IPR004953">
    <property type="entry name" value="EB1_C"/>
</dbReference>
<dbReference type="InterPro" id="IPR001715">
    <property type="entry name" value="CH_dom"/>
</dbReference>
<keyword evidence="8" id="KW-0131">Cell cycle</keyword>
<dbReference type="PANTHER" id="PTHR10623">
    <property type="entry name" value="MICROTUBULE-ASSOCIATED PROTEIN RP/EB FAMILY MEMBER"/>
    <property type="match status" value="1"/>
</dbReference>
<feature type="region of interest" description="Disordered" evidence="11">
    <location>
        <begin position="254"/>
        <end position="274"/>
    </location>
</feature>
<feature type="compositionally biased region" description="Low complexity" evidence="11">
    <location>
        <begin position="152"/>
        <end position="180"/>
    </location>
</feature>
<feature type="domain" description="EB1 C-terminal" evidence="13">
    <location>
        <begin position="188"/>
        <end position="258"/>
    </location>
</feature>
<evidence type="ECO:0000256" key="4">
    <source>
        <dbReference type="ARBA" id="ARBA00022618"/>
    </source>
</evidence>
<keyword evidence="7" id="KW-0206">Cytoskeleton</keyword>
<comment type="subcellular location">
    <subcellularLocation>
        <location evidence="1">Cytoplasm</location>
        <location evidence="1">Cytoskeleton</location>
    </subcellularLocation>
</comment>
<keyword evidence="3" id="KW-0963">Cytoplasm</keyword>
<feature type="compositionally biased region" description="Acidic residues" evidence="11">
    <location>
        <begin position="261"/>
        <end position="274"/>
    </location>
</feature>
<evidence type="ECO:0000256" key="11">
    <source>
        <dbReference type="SAM" id="MobiDB-lite"/>
    </source>
</evidence>
<evidence type="ECO:0000256" key="2">
    <source>
        <dbReference type="ARBA" id="ARBA00010729"/>
    </source>
</evidence>
<evidence type="ECO:0000256" key="5">
    <source>
        <dbReference type="ARBA" id="ARBA00022701"/>
    </source>
</evidence>
<dbReference type="SUPFAM" id="SSF47576">
    <property type="entry name" value="Calponin-homology domain, CH-domain"/>
    <property type="match status" value="1"/>
</dbReference>
<name>A0AAJ7TEL3_PETMA</name>
<dbReference type="GO" id="GO:0051301">
    <property type="term" value="P:cell division"/>
    <property type="evidence" value="ECO:0007669"/>
    <property type="project" value="UniProtKB-KW"/>
</dbReference>
<dbReference type="PROSITE" id="PS50021">
    <property type="entry name" value="CH"/>
    <property type="match status" value="1"/>
</dbReference>
<dbReference type="KEGG" id="pmrn:116945154"/>
<evidence type="ECO:0000256" key="10">
    <source>
        <dbReference type="SAM" id="Coils"/>
    </source>
</evidence>
<dbReference type="Gene3D" id="1.20.5.1430">
    <property type="match status" value="1"/>
</dbReference>
<dbReference type="GO" id="GO:0005874">
    <property type="term" value="C:microtubule"/>
    <property type="evidence" value="ECO:0007669"/>
    <property type="project" value="UniProtKB-KW"/>
</dbReference>
<dbReference type="GO" id="GO:0008017">
    <property type="term" value="F:microtubule binding"/>
    <property type="evidence" value="ECO:0007669"/>
    <property type="project" value="InterPro"/>
</dbReference>